<evidence type="ECO:0000313" key="2">
    <source>
        <dbReference type="EMBL" id="KAG6727768.1"/>
    </source>
</evidence>
<sequence>MAGKSMRSIFVSLFVFAVILSPLMVTCDAARLTQRVTRPVCPACVCCTPAPAGSCCRCCATPVKKQSENGSP</sequence>
<comment type="caution">
    <text evidence="2">The sequence shown here is derived from an EMBL/GenBank/DDBJ whole genome shotgun (WGS) entry which is preliminary data.</text>
</comment>
<dbReference type="PANTHER" id="PTHR36328">
    <property type="entry name" value="TRANSMEMBRANE PROTEIN"/>
    <property type="match status" value="1"/>
</dbReference>
<evidence type="ECO:0000256" key="1">
    <source>
        <dbReference type="SAM" id="SignalP"/>
    </source>
</evidence>
<organism evidence="2 3">
    <name type="scientific">Carya illinoinensis</name>
    <name type="common">Pecan</name>
    <dbReference type="NCBI Taxonomy" id="32201"/>
    <lineage>
        <taxon>Eukaryota</taxon>
        <taxon>Viridiplantae</taxon>
        <taxon>Streptophyta</taxon>
        <taxon>Embryophyta</taxon>
        <taxon>Tracheophyta</taxon>
        <taxon>Spermatophyta</taxon>
        <taxon>Magnoliopsida</taxon>
        <taxon>eudicotyledons</taxon>
        <taxon>Gunneridae</taxon>
        <taxon>Pentapetalae</taxon>
        <taxon>rosids</taxon>
        <taxon>fabids</taxon>
        <taxon>Fagales</taxon>
        <taxon>Juglandaceae</taxon>
        <taxon>Carya</taxon>
    </lineage>
</organism>
<protein>
    <submittedName>
        <fullName evidence="2">Uncharacterized protein</fullName>
    </submittedName>
</protein>
<keyword evidence="1" id="KW-0732">Signal</keyword>
<evidence type="ECO:0000313" key="3">
    <source>
        <dbReference type="Proteomes" id="UP000811246"/>
    </source>
</evidence>
<proteinExistence type="predicted"/>
<feature type="chain" id="PRO_5037105151" evidence="1">
    <location>
        <begin position="30"/>
        <end position="72"/>
    </location>
</feature>
<dbReference type="AlphaFoldDB" id="A0A922FSR9"/>
<accession>A0A922FSR9</accession>
<dbReference type="EMBL" id="CM031826">
    <property type="protein sequence ID" value="KAG6727768.1"/>
    <property type="molecule type" value="Genomic_DNA"/>
</dbReference>
<gene>
    <name evidence="2" type="ORF">I3842_02G141200</name>
</gene>
<dbReference type="PANTHER" id="PTHR36328:SF7">
    <property type="entry name" value="TRANSMEMBRANE PROTEIN"/>
    <property type="match status" value="1"/>
</dbReference>
<dbReference type="Proteomes" id="UP000811246">
    <property type="component" value="Chromosome 2"/>
</dbReference>
<reference evidence="2" key="1">
    <citation type="submission" date="2021-01" db="EMBL/GenBank/DDBJ databases">
        <authorList>
            <person name="Lovell J.T."/>
            <person name="Bentley N."/>
            <person name="Bhattarai G."/>
            <person name="Jenkins J.W."/>
            <person name="Sreedasyam A."/>
            <person name="Alarcon Y."/>
            <person name="Bock C."/>
            <person name="Boston L."/>
            <person name="Carlson J."/>
            <person name="Cervantes K."/>
            <person name="Clermont K."/>
            <person name="Krom N."/>
            <person name="Kubenka K."/>
            <person name="Mamidi S."/>
            <person name="Mattison C."/>
            <person name="Monteros M."/>
            <person name="Pisani C."/>
            <person name="Plott C."/>
            <person name="Rajasekar S."/>
            <person name="Rhein H.S."/>
            <person name="Rohla C."/>
            <person name="Song M."/>
            <person name="Hilaire R.S."/>
            <person name="Shu S."/>
            <person name="Wells L."/>
            <person name="Wang X."/>
            <person name="Webber J."/>
            <person name="Heerema R.J."/>
            <person name="Klein P."/>
            <person name="Conner P."/>
            <person name="Grauke L."/>
            <person name="Grimwood J."/>
            <person name="Schmutz J."/>
            <person name="Randall J.J."/>
        </authorList>
    </citation>
    <scope>NUCLEOTIDE SEQUENCE</scope>
    <source>
        <tissue evidence="2">Leaf</tissue>
    </source>
</reference>
<feature type="signal peptide" evidence="1">
    <location>
        <begin position="1"/>
        <end position="29"/>
    </location>
</feature>
<name>A0A922FSR9_CARIL</name>